<accession>A0A975BRT7</accession>
<proteinExistence type="predicted"/>
<name>A0A975BRT7_9BACT</name>
<keyword evidence="2" id="KW-1185">Reference proteome</keyword>
<dbReference type="EMBL" id="CP061800">
    <property type="protein sequence ID" value="QTA90428.1"/>
    <property type="molecule type" value="Genomic_DNA"/>
</dbReference>
<evidence type="ECO:0000313" key="2">
    <source>
        <dbReference type="Proteomes" id="UP000663722"/>
    </source>
</evidence>
<protein>
    <submittedName>
        <fullName evidence="1">Uncharacterized protein</fullName>
    </submittedName>
</protein>
<organism evidence="1 2">
    <name type="scientific">Desulfonema magnum</name>
    <dbReference type="NCBI Taxonomy" id="45655"/>
    <lineage>
        <taxon>Bacteria</taxon>
        <taxon>Pseudomonadati</taxon>
        <taxon>Thermodesulfobacteriota</taxon>
        <taxon>Desulfobacteria</taxon>
        <taxon>Desulfobacterales</taxon>
        <taxon>Desulfococcaceae</taxon>
        <taxon>Desulfonema</taxon>
    </lineage>
</organism>
<reference evidence="1" key="1">
    <citation type="journal article" date="2021" name="Microb. Physiol.">
        <title>Proteogenomic Insights into the Physiology of Marine, Sulfate-Reducing, Filamentous Desulfonema limicola and Desulfonema magnum.</title>
        <authorList>
            <person name="Schnaars V."/>
            <person name="Wohlbrand L."/>
            <person name="Scheve S."/>
            <person name="Hinrichs C."/>
            <person name="Reinhardt R."/>
            <person name="Rabus R."/>
        </authorList>
    </citation>
    <scope>NUCLEOTIDE SEQUENCE</scope>
    <source>
        <strain evidence="1">4be13</strain>
    </source>
</reference>
<sequence length="40" mass="4628">MKIFFLTIRLPAKPTPGFFISNFLLSDCQTLFLSSESLFR</sequence>
<dbReference type="AlphaFoldDB" id="A0A975BRT7"/>
<gene>
    <name evidence="1" type="ORF">dnm_064890</name>
</gene>
<dbReference type="KEGG" id="dmm:dnm_064890"/>
<evidence type="ECO:0000313" key="1">
    <source>
        <dbReference type="EMBL" id="QTA90428.1"/>
    </source>
</evidence>
<dbReference type="Proteomes" id="UP000663722">
    <property type="component" value="Chromosome"/>
</dbReference>